<dbReference type="InterPro" id="IPR052698">
    <property type="entry name" value="MoCofactor_Util/Proc"/>
</dbReference>
<dbReference type="Pfam" id="PF02625">
    <property type="entry name" value="XdhC_CoxI"/>
    <property type="match status" value="1"/>
</dbReference>
<dbReference type="RefSeq" id="WP_089272128.1">
    <property type="nucleotide sequence ID" value="NZ_FZOC01000001.1"/>
</dbReference>
<dbReference type="NCBIfam" id="NF045664">
    <property type="entry name" value="XdhC_rel_AOR"/>
    <property type="match status" value="1"/>
</dbReference>
<feature type="domain" description="XdhC Rossmann" evidence="2">
    <location>
        <begin position="188"/>
        <end position="330"/>
    </location>
</feature>
<dbReference type="OrthoDB" id="9815497at2"/>
<dbReference type="Pfam" id="PF13478">
    <property type="entry name" value="XdhC_C"/>
    <property type="match status" value="1"/>
</dbReference>
<proteinExistence type="predicted"/>
<protein>
    <submittedName>
        <fullName evidence="3">Xanthine dehydrogenase accessory factor</fullName>
    </submittedName>
</protein>
<dbReference type="InterPro" id="IPR003777">
    <property type="entry name" value="XdhC_CoxI"/>
</dbReference>
<dbReference type="AlphaFoldDB" id="A0A238YF40"/>
<evidence type="ECO:0000313" key="4">
    <source>
        <dbReference type="Proteomes" id="UP000198324"/>
    </source>
</evidence>
<dbReference type="PANTHER" id="PTHR30388:SF6">
    <property type="entry name" value="XANTHINE DEHYDROGENASE SUBUNIT A-RELATED"/>
    <property type="match status" value="1"/>
</dbReference>
<dbReference type="InterPro" id="IPR027051">
    <property type="entry name" value="XdhC_Rossmann_dom"/>
</dbReference>
<keyword evidence="4" id="KW-1185">Reference proteome</keyword>
<evidence type="ECO:0000313" key="3">
    <source>
        <dbReference type="EMBL" id="SNR69408.1"/>
    </source>
</evidence>
<sequence length="346" mass="36094">MNGILKPLVHALERGQNLVQATILTHQGSTPRSAGSRMLLEADDRGGARILAGTVGGGVVEAQVIGLGAQVLADGQRRVEDFDLTNELAAGSDMICGGRLRVFLERLAPDDLPLFRELAHALARGGRRLRLTPLGGGPSALLNPAGADQDDGLAAAALAAAQRASAPVVLKHQGQAYALEPLAAPPQLLIFGAGHVSRPTAQMAALCGFAVTVIDDRPEFANAERFPWAETMVRPSLDDCFDGLPQGPEVSVVIVTRGHMFDAQVLAQALRTPSGYIGMIGSLRKRKAVYERLREEGFSDADLARVHCPIGLAIGAETPEEIAVSINAELIAHRAGLGSGGNGGAG</sequence>
<name>A0A238YF40_9BACT</name>
<organism evidence="3 4">
    <name type="scientific">Humidesulfovibrio mexicanus</name>
    <dbReference type="NCBI Taxonomy" id="147047"/>
    <lineage>
        <taxon>Bacteria</taxon>
        <taxon>Pseudomonadati</taxon>
        <taxon>Thermodesulfobacteriota</taxon>
        <taxon>Desulfovibrionia</taxon>
        <taxon>Desulfovibrionales</taxon>
        <taxon>Desulfovibrionaceae</taxon>
        <taxon>Humidesulfovibrio</taxon>
    </lineage>
</organism>
<accession>A0A238YF40</accession>
<evidence type="ECO:0000259" key="1">
    <source>
        <dbReference type="Pfam" id="PF02625"/>
    </source>
</evidence>
<dbReference type="Gene3D" id="3.40.50.720">
    <property type="entry name" value="NAD(P)-binding Rossmann-like Domain"/>
    <property type="match status" value="1"/>
</dbReference>
<dbReference type="EMBL" id="FZOC01000001">
    <property type="protein sequence ID" value="SNR69408.1"/>
    <property type="molecule type" value="Genomic_DNA"/>
</dbReference>
<dbReference type="PANTHER" id="PTHR30388">
    <property type="entry name" value="ALDEHYDE OXIDOREDUCTASE MOLYBDENUM COFACTOR ASSEMBLY PROTEIN"/>
    <property type="match status" value="1"/>
</dbReference>
<feature type="domain" description="XdhC- CoxI" evidence="1">
    <location>
        <begin position="12"/>
        <end position="83"/>
    </location>
</feature>
<evidence type="ECO:0000259" key="2">
    <source>
        <dbReference type="Pfam" id="PF13478"/>
    </source>
</evidence>
<dbReference type="InterPro" id="IPR036291">
    <property type="entry name" value="NAD(P)-bd_dom_sf"/>
</dbReference>
<gene>
    <name evidence="3" type="ORF">SAMN04488503_0912</name>
</gene>
<dbReference type="Proteomes" id="UP000198324">
    <property type="component" value="Unassembled WGS sequence"/>
</dbReference>
<reference evidence="3 4" key="1">
    <citation type="submission" date="2017-06" db="EMBL/GenBank/DDBJ databases">
        <authorList>
            <person name="Kim H.J."/>
            <person name="Triplett B.A."/>
        </authorList>
    </citation>
    <scope>NUCLEOTIDE SEQUENCE [LARGE SCALE GENOMIC DNA]</scope>
    <source>
        <strain evidence="3 4">DSM 13116</strain>
    </source>
</reference>
<dbReference type="SUPFAM" id="SSF51735">
    <property type="entry name" value="NAD(P)-binding Rossmann-fold domains"/>
    <property type="match status" value="1"/>
</dbReference>